<dbReference type="Proteomes" id="UP000287651">
    <property type="component" value="Unassembled WGS sequence"/>
</dbReference>
<dbReference type="AlphaFoldDB" id="A0A426YRT5"/>
<proteinExistence type="predicted"/>
<reference evidence="2 3" key="1">
    <citation type="journal article" date="2014" name="Agronomy (Basel)">
        <title>A Draft Genome Sequence for Ensete ventricosum, the Drought-Tolerant Tree Against Hunger.</title>
        <authorList>
            <person name="Harrison J."/>
            <person name="Moore K.A."/>
            <person name="Paszkiewicz K."/>
            <person name="Jones T."/>
            <person name="Grant M."/>
            <person name="Ambacheew D."/>
            <person name="Muzemil S."/>
            <person name="Studholme D.J."/>
        </authorList>
    </citation>
    <scope>NUCLEOTIDE SEQUENCE [LARGE SCALE GENOMIC DNA]</scope>
</reference>
<dbReference type="EMBL" id="AMZH03010600">
    <property type="protein sequence ID" value="RRT54446.1"/>
    <property type="molecule type" value="Genomic_DNA"/>
</dbReference>
<evidence type="ECO:0000256" key="1">
    <source>
        <dbReference type="SAM" id="MobiDB-lite"/>
    </source>
</evidence>
<evidence type="ECO:0000313" key="3">
    <source>
        <dbReference type="Proteomes" id="UP000287651"/>
    </source>
</evidence>
<accession>A0A426YRT5</accession>
<feature type="compositionally biased region" description="Basic and acidic residues" evidence="1">
    <location>
        <begin position="1"/>
        <end position="11"/>
    </location>
</feature>
<feature type="compositionally biased region" description="Low complexity" evidence="1">
    <location>
        <begin position="13"/>
        <end position="25"/>
    </location>
</feature>
<evidence type="ECO:0000313" key="2">
    <source>
        <dbReference type="EMBL" id="RRT54446.1"/>
    </source>
</evidence>
<comment type="caution">
    <text evidence="2">The sequence shown here is derived from an EMBL/GenBank/DDBJ whole genome shotgun (WGS) entry which is preliminary data.</text>
</comment>
<protein>
    <submittedName>
        <fullName evidence="2">Uncharacterized protein</fullName>
    </submittedName>
</protein>
<sequence>MMLSPLEREMKMGSFSAAPGSSRSSPEQRTGRGCRDNKRGEGQHLLQEEHSTATVRAEEMDRRVPGSSRRREGENRRLSSTIAPGRYHCRNATLMGREGVGDDGGAMRALQFLQKFYKTQPLLKCYRDLWLMERHEIWKVTMAATSFGVGNSHNMVHRERFTPVVLQVADRGGW</sequence>
<gene>
    <name evidence="2" type="ORF">B296_00006801</name>
</gene>
<feature type="region of interest" description="Disordered" evidence="1">
    <location>
        <begin position="1"/>
        <end position="79"/>
    </location>
</feature>
<name>A0A426YRT5_ENSVE</name>
<organism evidence="2 3">
    <name type="scientific">Ensete ventricosum</name>
    <name type="common">Abyssinian banana</name>
    <name type="synonym">Musa ensete</name>
    <dbReference type="NCBI Taxonomy" id="4639"/>
    <lineage>
        <taxon>Eukaryota</taxon>
        <taxon>Viridiplantae</taxon>
        <taxon>Streptophyta</taxon>
        <taxon>Embryophyta</taxon>
        <taxon>Tracheophyta</taxon>
        <taxon>Spermatophyta</taxon>
        <taxon>Magnoliopsida</taxon>
        <taxon>Liliopsida</taxon>
        <taxon>Zingiberales</taxon>
        <taxon>Musaceae</taxon>
        <taxon>Ensete</taxon>
    </lineage>
</organism>
<feature type="compositionally biased region" description="Basic and acidic residues" evidence="1">
    <location>
        <begin position="29"/>
        <end position="77"/>
    </location>
</feature>